<dbReference type="AlphaFoldDB" id="A0A2C5WVI4"/>
<reference evidence="2 3" key="1">
    <citation type="journal article" date="2013" name="Fungal Biol.">
        <title>Analysis of microsatellite markers in the genome of the plant pathogen Ceratocystis fimbriata.</title>
        <authorList>
            <person name="Simpson M.C."/>
            <person name="Wilken P.M."/>
            <person name="Coetzee M.P."/>
            <person name="Wingfield M.J."/>
            <person name="Wingfield B.D."/>
        </authorList>
    </citation>
    <scope>NUCLEOTIDE SEQUENCE [LARGE SCALE GENOMIC DNA]</scope>
    <source>
        <strain evidence="2 3">CBS 114723</strain>
    </source>
</reference>
<protein>
    <submittedName>
        <fullName evidence="2">Uncharacterized protein</fullName>
    </submittedName>
</protein>
<sequence length="95" mass="9903">MSGGLGGDRADGYQRDTARFPVAFLGTHMAVFLCPAAAAAGPSAMDILDTPVCAQSHDEGSDGNSQDGCYSSHPAPEPRRTRSMSGASLFLKQTR</sequence>
<name>A0A2C5WVI4_9PEZI</name>
<evidence type="ECO:0000313" key="2">
    <source>
        <dbReference type="EMBL" id="PHH49742.1"/>
    </source>
</evidence>
<proteinExistence type="predicted"/>
<accession>A0A2C5WVI4</accession>
<feature type="compositionally biased region" description="Polar residues" evidence="1">
    <location>
        <begin position="83"/>
        <end position="95"/>
    </location>
</feature>
<gene>
    <name evidence="2" type="ORF">CFIMG_007655RA00001</name>
</gene>
<keyword evidence="3" id="KW-1185">Reference proteome</keyword>
<evidence type="ECO:0000313" key="3">
    <source>
        <dbReference type="Proteomes" id="UP000222788"/>
    </source>
</evidence>
<feature type="region of interest" description="Disordered" evidence="1">
    <location>
        <begin position="53"/>
        <end position="95"/>
    </location>
</feature>
<comment type="caution">
    <text evidence="2">The sequence shown here is derived from an EMBL/GenBank/DDBJ whole genome shotgun (WGS) entry which is preliminary data.</text>
</comment>
<organism evidence="2 3">
    <name type="scientific">Ceratocystis fimbriata CBS 114723</name>
    <dbReference type="NCBI Taxonomy" id="1035309"/>
    <lineage>
        <taxon>Eukaryota</taxon>
        <taxon>Fungi</taxon>
        <taxon>Dikarya</taxon>
        <taxon>Ascomycota</taxon>
        <taxon>Pezizomycotina</taxon>
        <taxon>Sordariomycetes</taxon>
        <taxon>Hypocreomycetidae</taxon>
        <taxon>Microascales</taxon>
        <taxon>Ceratocystidaceae</taxon>
        <taxon>Ceratocystis</taxon>
    </lineage>
</organism>
<dbReference type="EMBL" id="APWK03000171">
    <property type="protein sequence ID" value="PHH49742.1"/>
    <property type="molecule type" value="Genomic_DNA"/>
</dbReference>
<dbReference type="Proteomes" id="UP000222788">
    <property type="component" value="Unassembled WGS sequence"/>
</dbReference>
<evidence type="ECO:0000256" key="1">
    <source>
        <dbReference type="SAM" id="MobiDB-lite"/>
    </source>
</evidence>
<reference evidence="2 3" key="2">
    <citation type="journal article" date="2013" name="IMA Fungus">
        <title>IMA Genome-F 1: Ceratocystis fimbriata: Draft nuclear genome sequence for the plant pathogen, Ceratocystis fimbriata.</title>
        <authorList>
            <person name="Wilken P.M."/>
            <person name="Steenkamp E.T."/>
            <person name="Wingfield M.J."/>
            <person name="de Beer Z.W."/>
            <person name="Wingfield B.D."/>
        </authorList>
    </citation>
    <scope>NUCLEOTIDE SEQUENCE [LARGE SCALE GENOMIC DNA]</scope>
    <source>
        <strain evidence="2 3">CBS 114723</strain>
    </source>
</reference>